<evidence type="ECO:0000313" key="4">
    <source>
        <dbReference type="EMBL" id="OJH42364.1"/>
    </source>
</evidence>
<dbReference type="STRING" id="83449.BON30_03940"/>
<evidence type="ECO:0000259" key="3">
    <source>
        <dbReference type="Pfam" id="PF20042"/>
    </source>
</evidence>
<evidence type="ECO:0000313" key="5">
    <source>
        <dbReference type="Proteomes" id="UP000182229"/>
    </source>
</evidence>
<dbReference type="Pfam" id="PF20042">
    <property type="entry name" value="DUF6444"/>
    <property type="match status" value="1"/>
</dbReference>
<dbReference type="EMBL" id="MPIN01000001">
    <property type="protein sequence ID" value="OJH42364.1"/>
    <property type="molecule type" value="Genomic_DNA"/>
</dbReference>
<reference evidence="4 5" key="2">
    <citation type="submission" date="2016-12" db="EMBL/GenBank/DDBJ databases">
        <title>Draft Genome Sequence of Cystobacter ferrugineus Strain Cbfe23.</title>
        <authorList>
            <person name="Akbar S."/>
            <person name="Dowd S.E."/>
            <person name="Stevens D.C."/>
        </authorList>
    </citation>
    <scope>NUCLEOTIDE SEQUENCE [LARGE SCALE GENOMIC DNA]</scope>
    <source>
        <strain evidence="4 5">Cbfe23</strain>
    </source>
</reference>
<comment type="caution">
    <text evidence="4">The sequence shown here is derived from an EMBL/GenBank/DDBJ whole genome shotgun (WGS) entry which is preliminary data.</text>
</comment>
<dbReference type="InterPro" id="IPR004291">
    <property type="entry name" value="Transposase_IS66_central"/>
</dbReference>
<sequence>MGKVDPRDARIAQLEARHAEVQATIAELRRELAQERATLAELRERQGHDSSNSNKPPSTDGPEGRRGRNKKPWGTGRLRRNFQSWVDRGRGACEVGTQLLEYTATLFHLLRRVRDGTLERGSLVRRMDDVRQRVRELLAQAWACADEKAAHTASELQRQWKALWTFMHRENVPTTNNHAERLPRHAVCMRKVSFGTRSPEGSRFIERILTTVTTLRLQNRPVLPFLTSGC</sequence>
<evidence type="ECO:0008006" key="6">
    <source>
        <dbReference type="Google" id="ProtNLM"/>
    </source>
</evidence>
<proteinExistence type="predicted"/>
<feature type="domain" description="DUF6444" evidence="3">
    <location>
        <begin position="15"/>
        <end position="75"/>
    </location>
</feature>
<feature type="domain" description="Transposase IS66 central" evidence="2">
    <location>
        <begin position="78"/>
        <end position="202"/>
    </location>
</feature>
<reference evidence="5" key="1">
    <citation type="submission" date="2016-11" db="EMBL/GenBank/DDBJ databases">
        <authorList>
            <person name="Shukria A."/>
            <person name="Stevens D.C."/>
        </authorList>
    </citation>
    <scope>NUCLEOTIDE SEQUENCE [LARGE SCALE GENOMIC DNA]</scope>
    <source>
        <strain evidence="5">Cbfe23</strain>
    </source>
</reference>
<dbReference type="AlphaFoldDB" id="A0A1L9BJ69"/>
<organism evidence="4 5">
    <name type="scientific">Cystobacter ferrugineus</name>
    <dbReference type="NCBI Taxonomy" id="83449"/>
    <lineage>
        <taxon>Bacteria</taxon>
        <taxon>Pseudomonadati</taxon>
        <taxon>Myxococcota</taxon>
        <taxon>Myxococcia</taxon>
        <taxon>Myxococcales</taxon>
        <taxon>Cystobacterineae</taxon>
        <taxon>Archangiaceae</taxon>
        <taxon>Cystobacter</taxon>
    </lineage>
</organism>
<evidence type="ECO:0000256" key="1">
    <source>
        <dbReference type="SAM" id="MobiDB-lite"/>
    </source>
</evidence>
<dbReference type="Pfam" id="PF03050">
    <property type="entry name" value="DDE_Tnp_IS66"/>
    <property type="match status" value="1"/>
</dbReference>
<protein>
    <recommendedName>
        <fullName evidence="6">Transposase IS66 family protein</fullName>
    </recommendedName>
</protein>
<name>A0A1L9BJ69_9BACT</name>
<dbReference type="Proteomes" id="UP000182229">
    <property type="component" value="Unassembled WGS sequence"/>
</dbReference>
<dbReference type="RefSeq" id="WP_071896455.1">
    <property type="nucleotide sequence ID" value="NZ_MPIN01000001.1"/>
</dbReference>
<gene>
    <name evidence="4" type="ORF">BON30_03940</name>
</gene>
<evidence type="ECO:0000259" key="2">
    <source>
        <dbReference type="Pfam" id="PF03050"/>
    </source>
</evidence>
<keyword evidence="5" id="KW-1185">Reference proteome</keyword>
<feature type="region of interest" description="Disordered" evidence="1">
    <location>
        <begin position="37"/>
        <end position="76"/>
    </location>
</feature>
<dbReference type="PANTHER" id="PTHR33678">
    <property type="entry name" value="BLL1576 PROTEIN"/>
    <property type="match status" value="1"/>
</dbReference>
<dbReference type="InterPro" id="IPR045618">
    <property type="entry name" value="DUF6444"/>
</dbReference>
<dbReference type="InterPro" id="IPR052344">
    <property type="entry name" value="Transposase-related"/>
</dbReference>
<accession>A0A1L9BJ69</accession>